<dbReference type="GO" id="GO:0020037">
    <property type="term" value="F:heme binding"/>
    <property type="evidence" value="ECO:0007669"/>
    <property type="project" value="InterPro"/>
</dbReference>
<evidence type="ECO:0000313" key="7">
    <source>
        <dbReference type="EMBL" id="CEG58369.1"/>
    </source>
</evidence>
<feature type="signal peptide" evidence="5">
    <location>
        <begin position="1"/>
        <end position="18"/>
    </location>
</feature>
<dbReference type="InterPro" id="IPR036909">
    <property type="entry name" value="Cyt_c-like_dom_sf"/>
</dbReference>
<keyword evidence="1 4" id="KW-0349">Heme</keyword>
<keyword evidence="8" id="KW-1185">Reference proteome</keyword>
<gene>
    <name evidence="7" type="ORF">LFA_3020</name>
</gene>
<dbReference type="GO" id="GO:0009055">
    <property type="term" value="F:electron transfer activity"/>
    <property type="evidence" value="ECO:0007669"/>
    <property type="project" value="InterPro"/>
</dbReference>
<dbReference type="HOGENOM" id="CLU_2130364_0_0_6"/>
<feature type="domain" description="Cytochrome c" evidence="6">
    <location>
        <begin position="17"/>
        <end position="121"/>
    </location>
</feature>
<evidence type="ECO:0000256" key="3">
    <source>
        <dbReference type="ARBA" id="ARBA00023004"/>
    </source>
</evidence>
<sequence>MKAIVFILFFAINGPLLASDLGKEAYEITCKTCHSPQFATGMHAPAAFNKKAWAIRFKNAEIEAEKNPTEFKTAMDYLLYKASIGKGLMPHGGLCKEADVPRKDCSDKAIADAIYYMAGITAGH</sequence>
<accession>A0A098G8P9</accession>
<dbReference type="OrthoDB" id="5641947at2"/>
<reference evidence="8" key="1">
    <citation type="submission" date="2014-09" db="EMBL/GenBank/DDBJ databases">
        <authorList>
            <person name="Gomez-Valero L."/>
        </authorList>
    </citation>
    <scope>NUCLEOTIDE SEQUENCE [LARGE SCALE GENOMIC DNA]</scope>
    <source>
        <strain evidence="8">ATCC700992</strain>
    </source>
</reference>
<dbReference type="Proteomes" id="UP000032430">
    <property type="component" value="Chromosome I"/>
</dbReference>
<dbReference type="Gene3D" id="1.10.760.10">
    <property type="entry name" value="Cytochrome c-like domain"/>
    <property type="match status" value="1"/>
</dbReference>
<evidence type="ECO:0000259" key="6">
    <source>
        <dbReference type="PROSITE" id="PS51007"/>
    </source>
</evidence>
<keyword evidence="2 4" id="KW-0479">Metal-binding</keyword>
<dbReference type="InterPro" id="IPR009056">
    <property type="entry name" value="Cyt_c-like_dom"/>
</dbReference>
<keyword evidence="3 4" id="KW-0408">Iron</keyword>
<keyword evidence="5" id="KW-0732">Signal</keyword>
<dbReference type="SUPFAM" id="SSF46626">
    <property type="entry name" value="Cytochrome c"/>
    <property type="match status" value="1"/>
</dbReference>
<evidence type="ECO:0000256" key="5">
    <source>
        <dbReference type="SAM" id="SignalP"/>
    </source>
</evidence>
<evidence type="ECO:0000256" key="4">
    <source>
        <dbReference type="PROSITE-ProRule" id="PRU00433"/>
    </source>
</evidence>
<dbReference type="AlphaFoldDB" id="A0A098G8P9"/>
<proteinExistence type="predicted"/>
<feature type="chain" id="PRO_5001942266" description="Cytochrome c domain-containing protein" evidence="5">
    <location>
        <begin position="19"/>
        <end position="124"/>
    </location>
</feature>
<evidence type="ECO:0000256" key="1">
    <source>
        <dbReference type="ARBA" id="ARBA00022617"/>
    </source>
</evidence>
<dbReference type="KEGG" id="lfa:LFA_3020"/>
<dbReference type="RefSeq" id="WP_045096700.1">
    <property type="nucleotide sequence ID" value="NZ_LN614827.1"/>
</dbReference>
<evidence type="ECO:0000256" key="2">
    <source>
        <dbReference type="ARBA" id="ARBA00022723"/>
    </source>
</evidence>
<dbReference type="GO" id="GO:0046872">
    <property type="term" value="F:metal ion binding"/>
    <property type="evidence" value="ECO:0007669"/>
    <property type="project" value="UniProtKB-KW"/>
</dbReference>
<organism evidence="7 8">
    <name type="scientific">Legionella fallonii LLAP-10</name>
    <dbReference type="NCBI Taxonomy" id="1212491"/>
    <lineage>
        <taxon>Bacteria</taxon>
        <taxon>Pseudomonadati</taxon>
        <taxon>Pseudomonadota</taxon>
        <taxon>Gammaproteobacteria</taxon>
        <taxon>Legionellales</taxon>
        <taxon>Legionellaceae</taxon>
        <taxon>Legionella</taxon>
    </lineage>
</organism>
<protein>
    <recommendedName>
        <fullName evidence="6">Cytochrome c domain-containing protein</fullName>
    </recommendedName>
</protein>
<dbReference type="PROSITE" id="PS51007">
    <property type="entry name" value="CYTC"/>
    <property type="match status" value="1"/>
</dbReference>
<name>A0A098G8P9_9GAMM</name>
<dbReference type="EMBL" id="LN614827">
    <property type="protein sequence ID" value="CEG58369.1"/>
    <property type="molecule type" value="Genomic_DNA"/>
</dbReference>
<dbReference type="STRING" id="1212491.LFA_3020"/>
<evidence type="ECO:0000313" key="8">
    <source>
        <dbReference type="Proteomes" id="UP000032430"/>
    </source>
</evidence>